<comment type="caution">
    <text evidence="1">The sequence shown here is derived from an EMBL/GenBank/DDBJ whole genome shotgun (WGS) entry which is preliminary data.</text>
</comment>
<dbReference type="Proteomes" id="UP001642360">
    <property type="component" value="Unassembled WGS sequence"/>
</dbReference>
<accession>A0ABC8SDG7</accession>
<dbReference type="EMBL" id="CAUOFW020002661">
    <property type="protein sequence ID" value="CAK9155251.1"/>
    <property type="molecule type" value="Genomic_DNA"/>
</dbReference>
<reference evidence="1 2" key="1">
    <citation type="submission" date="2024-02" db="EMBL/GenBank/DDBJ databases">
        <authorList>
            <person name="Vignale AGUSTIN F."/>
            <person name="Sosa J E."/>
            <person name="Modenutti C."/>
        </authorList>
    </citation>
    <scope>NUCLEOTIDE SEQUENCE [LARGE SCALE GENOMIC DNA]</scope>
</reference>
<keyword evidence="2" id="KW-1185">Reference proteome</keyword>
<proteinExistence type="predicted"/>
<sequence>MPKDFVLPLRTVNFPQICQKIIVISGTLVENLETTGYSRRFLLVGKDIMVLNISRLHILQTFLICLLFDRGNAKSVKFSRSRSLHVCISLDSLDFSVKRRLTQDSRKPHFGCGSQLVRLAFAQIGFVYDSHGVSNICIKAFLISRESF</sequence>
<evidence type="ECO:0000313" key="2">
    <source>
        <dbReference type="Proteomes" id="UP001642360"/>
    </source>
</evidence>
<evidence type="ECO:0000313" key="1">
    <source>
        <dbReference type="EMBL" id="CAK9155251.1"/>
    </source>
</evidence>
<organism evidence="1 2">
    <name type="scientific">Ilex paraguariensis</name>
    <name type="common">yerba mate</name>
    <dbReference type="NCBI Taxonomy" id="185542"/>
    <lineage>
        <taxon>Eukaryota</taxon>
        <taxon>Viridiplantae</taxon>
        <taxon>Streptophyta</taxon>
        <taxon>Embryophyta</taxon>
        <taxon>Tracheophyta</taxon>
        <taxon>Spermatophyta</taxon>
        <taxon>Magnoliopsida</taxon>
        <taxon>eudicotyledons</taxon>
        <taxon>Gunneridae</taxon>
        <taxon>Pentapetalae</taxon>
        <taxon>asterids</taxon>
        <taxon>campanulids</taxon>
        <taxon>Aquifoliales</taxon>
        <taxon>Aquifoliaceae</taxon>
        <taxon>Ilex</taxon>
    </lineage>
</organism>
<protein>
    <submittedName>
        <fullName evidence="1">Uncharacterized protein</fullName>
    </submittedName>
</protein>
<name>A0ABC8SDG7_9AQUA</name>
<dbReference type="AlphaFoldDB" id="A0ABC8SDG7"/>
<gene>
    <name evidence="1" type="ORF">ILEXP_LOCUS23646</name>
</gene>